<comment type="caution">
    <text evidence="1">The sequence shown here is derived from an EMBL/GenBank/DDBJ whole genome shotgun (WGS) entry which is preliminary data.</text>
</comment>
<proteinExistence type="predicted"/>
<evidence type="ECO:0000313" key="2">
    <source>
        <dbReference type="Proteomes" id="UP000602198"/>
    </source>
</evidence>
<dbReference type="RefSeq" id="WP_201958842.1">
    <property type="nucleotide sequence ID" value="NZ_JAERRJ010000036.1"/>
</dbReference>
<keyword evidence="2" id="KW-1185">Reference proteome</keyword>
<reference evidence="1 2" key="1">
    <citation type="submission" date="2021-01" db="EMBL/GenBank/DDBJ databases">
        <title>WGS of actinomycetes isolated from Thailand.</title>
        <authorList>
            <person name="Thawai C."/>
        </authorList>
    </citation>
    <scope>NUCLEOTIDE SEQUENCE [LARGE SCALE GENOMIC DNA]</scope>
    <source>
        <strain evidence="1 2">LPG 2</strain>
    </source>
</reference>
<organism evidence="1 2">
    <name type="scientific">Nocardia acididurans</name>
    <dbReference type="NCBI Taxonomy" id="2802282"/>
    <lineage>
        <taxon>Bacteria</taxon>
        <taxon>Bacillati</taxon>
        <taxon>Actinomycetota</taxon>
        <taxon>Actinomycetes</taxon>
        <taxon>Mycobacteriales</taxon>
        <taxon>Nocardiaceae</taxon>
        <taxon>Nocardia</taxon>
    </lineage>
</organism>
<dbReference type="Proteomes" id="UP000602198">
    <property type="component" value="Unassembled WGS sequence"/>
</dbReference>
<protein>
    <submittedName>
        <fullName evidence="1">Uncharacterized protein</fullName>
    </submittedName>
</protein>
<dbReference type="EMBL" id="JAERRJ010000036">
    <property type="protein sequence ID" value="MBL1080333.1"/>
    <property type="molecule type" value="Genomic_DNA"/>
</dbReference>
<gene>
    <name evidence="1" type="ORF">JK358_38650</name>
</gene>
<name>A0ABS1MLK8_9NOCA</name>
<evidence type="ECO:0000313" key="1">
    <source>
        <dbReference type="EMBL" id="MBL1080333.1"/>
    </source>
</evidence>
<accession>A0ABS1MLK8</accession>
<sequence>MFAKFLTEIVRAVAGAETGYEYPTQIQIDPSIAEAIATEGLWDGQYSS</sequence>